<proteinExistence type="predicted"/>
<name>A0A8I0L683_XANCI</name>
<feature type="non-terminal residue" evidence="1">
    <location>
        <position position="96"/>
    </location>
</feature>
<sequence>EERELTARQYRTKRIQKALVSGHLVLVPEKNKVNKYTDEDIEKLDKKLAAQFAKGMEIGKIAKAYSLEEAKLIAKKHEIEADPKDTVKDILEVLLE</sequence>
<organism evidence="1 2">
    <name type="scientific">Xanthomonas citri pv. citri</name>
    <dbReference type="NCBI Taxonomy" id="611301"/>
    <lineage>
        <taxon>Bacteria</taxon>
        <taxon>Pseudomonadati</taxon>
        <taxon>Pseudomonadota</taxon>
        <taxon>Gammaproteobacteria</taxon>
        <taxon>Lysobacterales</taxon>
        <taxon>Lysobacteraceae</taxon>
        <taxon>Xanthomonas</taxon>
    </lineage>
</organism>
<comment type="caution">
    <text evidence="1">The sequence shown here is derived from an EMBL/GenBank/DDBJ whole genome shotgun (WGS) entry which is preliminary data.</text>
</comment>
<dbReference type="AlphaFoldDB" id="A0A8I0L683"/>
<dbReference type="EMBL" id="JAABFR010000533">
    <property type="protein sequence ID" value="MBD4335951.1"/>
    <property type="molecule type" value="Genomic_DNA"/>
</dbReference>
<feature type="non-terminal residue" evidence="1">
    <location>
        <position position="1"/>
    </location>
</feature>
<evidence type="ECO:0000313" key="2">
    <source>
        <dbReference type="Proteomes" id="UP000653002"/>
    </source>
</evidence>
<accession>A0A8I0L683</accession>
<protein>
    <submittedName>
        <fullName evidence="1">Uncharacterized protein</fullName>
    </submittedName>
</protein>
<reference evidence="1" key="1">
    <citation type="submission" date="2020-01" db="EMBL/GenBank/DDBJ databases">
        <authorList>
            <person name="Richard D."/>
        </authorList>
    </citation>
    <scope>NUCLEOTIDE SEQUENCE</scope>
    <source>
        <strain evidence="1">JP541</strain>
    </source>
</reference>
<gene>
    <name evidence="1" type="ORF">GUH15_07750</name>
</gene>
<dbReference type="Proteomes" id="UP000653002">
    <property type="component" value="Unassembled WGS sequence"/>
</dbReference>
<evidence type="ECO:0000313" key="1">
    <source>
        <dbReference type="EMBL" id="MBD4335951.1"/>
    </source>
</evidence>